<evidence type="ECO:0000313" key="3">
    <source>
        <dbReference type="Proteomes" id="UP001524587"/>
    </source>
</evidence>
<comment type="pathway">
    <text evidence="1">Carbohydrate metabolism.</text>
</comment>
<protein>
    <submittedName>
        <fullName evidence="2">D-tagatose-bisphosphate aldolase, class II, non-catalytic subunit</fullName>
        <ecNumber evidence="2">4.1.2.40</ecNumber>
    </submittedName>
</protein>
<evidence type="ECO:0000313" key="2">
    <source>
        <dbReference type="EMBL" id="MCQ8278217.1"/>
    </source>
</evidence>
<dbReference type="InterPro" id="IPR050303">
    <property type="entry name" value="GatZ_KbaZ_carbometab"/>
</dbReference>
<dbReference type="InterPro" id="IPR012062">
    <property type="entry name" value="GatZ/KbaZ-like"/>
</dbReference>
<dbReference type="Pfam" id="PF08013">
    <property type="entry name" value="GatZ_KbaZ-like"/>
    <property type="match status" value="1"/>
</dbReference>
<comment type="caution">
    <text evidence="2">The sequence shown here is derived from an EMBL/GenBank/DDBJ whole genome shotgun (WGS) entry which is preliminary data.</text>
</comment>
<dbReference type="Proteomes" id="UP001524587">
    <property type="component" value="Unassembled WGS sequence"/>
</dbReference>
<dbReference type="GO" id="GO:0009025">
    <property type="term" value="F:tagatose-bisphosphate aldolase activity"/>
    <property type="evidence" value="ECO:0007669"/>
    <property type="project" value="UniProtKB-EC"/>
</dbReference>
<reference evidence="2 3" key="1">
    <citation type="submission" date="2022-06" db="EMBL/GenBank/DDBJ databases">
        <title>Endosaccharibacter gen. nov., sp. nov., endophytic bacteria isolated from sugarcane.</title>
        <authorList>
            <person name="Pitiwittayakul N."/>
            <person name="Yukphan P."/>
            <person name="Charoenyingcharoen P."/>
            <person name="Tanasupawat S."/>
        </authorList>
    </citation>
    <scope>NUCLEOTIDE SEQUENCE [LARGE SCALE GENOMIC DNA]</scope>
    <source>
        <strain evidence="2 3">KSS8</strain>
    </source>
</reference>
<organism evidence="2 3">
    <name type="scientific">Endosaccharibacter trunci</name>
    <dbReference type="NCBI Taxonomy" id="2812733"/>
    <lineage>
        <taxon>Bacteria</taxon>
        <taxon>Pseudomonadati</taxon>
        <taxon>Pseudomonadota</taxon>
        <taxon>Alphaproteobacteria</taxon>
        <taxon>Acetobacterales</taxon>
        <taxon>Acetobacteraceae</taxon>
        <taxon>Endosaccharibacter</taxon>
    </lineage>
</organism>
<proteinExistence type="predicted"/>
<evidence type="ECO:0000256" key="1">
    <source>
        <dbReference type="ARBA" id="ARBA00005007"/>
    </source>
</evidence>
<dbReference type="PANTHER" id="PTHR32502:SF2">
    <property type="entry name" value="D-TAGATOSE-1,6-BISPHOSPHATE ALDOLASE SUBUNIT KBAZ"/>
    <property type="match status" value="1"/>
</dbReference>
<dbReference type="PIRSF" id="PIRSF009264">
    <property type="entry name" value="TagBP_ald_AgaZ"/>
    <property type="match status" value="1"/>
</dbReference>
<accession>A0ABT1W5S3</accession>
<dbReference type="RefSeq" id="WP_422863678.1">
    <property type="nucleotide sequence ID" value="NZ_JAMSKV010000004.1"/>
</dbReference>
<dbReference type="Gene3D" id="3.20.20.70">
    <property type="entry name" value="Aldolase class I"/>
    <property type="match status" value="1"/>
</dbReference>
<dbReference type="SUPFAM" id="SSF51569">
    <property type="entry name" value="Aldolase"/>
    <property type="match status" value="1"/>
</dbReference>
<keyword evidence="3" id="KW-1185">Reference proteome</keyword>
<dbReference type="Gene3D" id="1.10.400.20">
    <property type="entry name" value="putative tagatose 6-phosphate kinase domain like"/>
    <property type="match status" value="1"/>
</dbReference>
<dbReference type="InterPro" id="IPR013785">
    <property type="entry name" value="Aldolase_TIM"/>
</dbReference>
<dbReference type="EC" id="4.1.2.40" evidence="2"/>
<gene>
    <name evidence="2" type="ORF">NFI95_07120</name>
</gene>
<name>A0ABT1W5S3_9PROT</name>
<dbReference type="EMBL" id="JAMSKV010000004">
    <property type="protein sequence ID" value="MCQ8278217.1"/>
    <property type="molecule type" value="Genomic_DNA"/>
</dbReference>
<sequence length="420" mass="44849">MQTTFARFAALRGETAFRGVTSVCSAHPWVIEAALEQAKADGGTALIEATCNQVNQEGGYTGLRPADFRDLVWSLADRVGLARDRVVLGGDHLGPNPWKSLPAEAAMDRALAMVESYARAGFTKLHLDCSMGCAGEPAALGDSVVAGRAARLAARAEAVAPGATVYVIGTEVPTPGGATEGLDHLVPTAPEAVLETHAVHERAFREAAPSAWERVIAMVVQPGVEFGHEDVAIFRPEAAAALSATLRRLPGLVFEAHSTDYQPGQALRELVRSGYPILKVGPGLSFALRETLYGLDAIAAILSPGGDRLFDAMEGLMLARPQQWRSHYAGTPDEQRVLRHFSYSDRIRYYWPEPEAVAAVAALEQKLAGRTIPPTLLSQYLPRLAERVADGLVDATPKSLAIEAVRDVLRVYAGACNGAI</sequence>
<dbReference type="NCBIfam" id="TIGR02810">
    <property type="entry name" value="agaZ_gatZ"/>
    <property type="match status" value="1"/>
</dbReference>
<dbReference type="PANTHER" id="PTHR32502">
    <property type="entry name" value="N-ACETYLGALACTOSAMINE PERMEASE II COMPONENT-RELATED"/>
    <property type="match status" value="1"/>
</dbReference>
<keyword evidence="2" id="KW-0456">Lyase</keyword>